<keyword evidence="3" id="KW-1185">Reference proteome</keyword>
<dbReference type="Gene3D" id="3.40.30.10">
    <property type="entry name" value="Glutaredoxin"/>
    <property type="match status" value="1"/>
</dbReference>
<comment type="caution">
    <text evidence="2">The sequence shown here is derived from an EMBL/GenBank/DDBJ whole genome shotgun (WGS) entry which is preliminary data.</text>
</comment>
<dbReference type="AlphaFoldDB" id="A0A814J1B9"/>
<dbReference type="Pfam" id="PF13905">
    <property type="entry name" value="Thioredoxin_8"/>
    <property type="match status" value="1"/>
</dbReference>
<gene>
    <name evidence="2" type="ORF">OXX778_LOCUS17908</name>
</gene>
<proteinExistence type="predicted"/>
<feature type="domain" description="Thioredoxin-like fold" evidence="1">
    <location>
        <begin position="161"/>
        <end position="266"/>
    </location>
</feature>
<name>A0A814J1B9_9BILA</name>
<reference evidence="2" key="1">
    <citation type="submission" date="2021-02" db="EMBL/GenBank/DDBJ databases">
        <authorList>
            <person name="Nowell W R."/>
        </authorList>
    </citation>
    <scope>NUCLEOTIDE SEQUENCE</scope>
    <source>
        <strain evidence="2">Ploen Becks lab</strain>
    </source>
</reference>
<evidence type="ECO:0000313" key="3">
    <source>
        <dbReference type="Proteomes" id="UP000663879"/>
    </source>
</evidence>
<sequence>MNIKDFRLPWFDVEKSSQLTNKTTSLLDEILINMNRINSNDDGEIVETIESIKNMNNFIYILLEDIIKFYNVVEVPRLLILDLKTEELLNLKLTRFLSNNRNENQNRFVDESNYDYCLTNEVKFDRENLMKKCLKIETLDELKQSLINVNDAKNGLFKLNYYLLYFCSYHTVKNTQVFEKIITFLSNMQGKSKCSTSIILISSDSTEADYTNLINEFKSFTTKKYSIFKSYALNYGSKSLKEKLIKELRISAIPWFLLIDETNGDILCENMGAFILDNQMHSILF</sequence>
<dbReference type="EMBL" id="CAJNOC010004733">
    <property type="protein sequence ID" value="CAF1031867.1"/>
    <property type="molecule type" value="Genomic_DNA"/>
</dbReference>
<dbReference type="Proteomes" id="UP000663879">
    <property type="component" value="Unassembled WGS sequence"/>
</dbReference>
<dbReference type="InterPro" id="IPR012336">
    <property type="entry name" value="Thioredoxin-like_fold"/>
</dbReference>
<organism evidence="2 3">
    <name type="scientific">Brachionus calyciflorus</name>
    <dbReference type="NCBI Taxonomy" id="104777"/>
    <lineage>
        <taxon>Eukaryota</taxon>
        <taxon>Metazoa</taxon>
        <taxon>Spiralia</taxon>
        <taxon>Gnathifera</taxon>
        <taxon>Rotifera</taxon>
        <taxon>Eurotatoria</taxon>
        <taxon>Monogononta</taxon>
        <taxon>Pseudotrocha</taxon>
        <taxon>Ploima</taxon>
        <taxon>Brachionidae</taxon>
        <taxon>Brachionus</taxon>
    </lineage>
</organism>
<evidence type="ECO:0000313" key="2">
    <source>
        <dbReference type="EMBL" id="CAF1031867.1"/>
    </source>
</evidence>
<protein>
    <recommendedName>
        <fullName evidence="1">Thioredoxin-like fold domain-containing protein</fullName>
    </recommendedName>
</protein>
<accession>A0A814J1B9</accession>
<evidence type="ECO:0000259" key="1">
    <source>
        <dbReference type="Pfam" id="PF13905"/>
    </source>
</evidence>